<evidence type="ECO:0000259" key="4">
    <source>
        <dbReference type="Pfam" id="PF14244"/>
    </source>
</evidence>
<feature type="domain" description="Retrovirus-related Pol polyprotein from transposon TNT 1-94-like beta-barrel" evidence="5">
    <location>
        <begin position="374"/>
        <end position="448"/>
    </location>
</feature>
<dbReference type="InterPro" id="IPR013103">
    <property type="entry name" value="RVT_2"/>
</dbReference>
<feature type="compositionally biased region" description="Low complexity" evidence="2">
    <location>
        <begin position="221"/>
        <end position="240"/>
    </location>
</feature>
<dbReference type="Pfam" id="PF22936">
    <property type="entry name" value="Pol_BBD"/>
    <property type="match status" value="1"/>
</dbReference>
<keyword evidence="7" id="KW-1185">Reference proteome</keyword>
<dbReference type="PANTHER" id="PTHR11439:SF498">
    <property type="entry name" value="DNAK FAMILY PROTEIN"/>
    <property type="match status" value="1"/>
</dbReference>
<feature type="domain" description="Reverse transcriptase Ty1/copia-type" evidence="3">
    <location>
        <begin position="667"/>
        <end position="724"/>
    </location>
</feature>
<accession>A0A2Z6N9Y5</accession>
<dbReference type="SUPFAM" id="SSF56672">
    <property type="entry name" value="DNA/RNA polymerases"/>
    <property type="match status" value="1"/>
</dbReference>
<dbReference type="AlphaFoldDB" id="A0A2Z6N9Y5"/>
<evidence type="ECO:0000256" key="1">
    <source>
        <dbReference type="ARBA" id="ARBA00022750"/>
    </source>
</evidence>
<dbReference type="CDD" id="cd09272">
    <property type="entry name" value="RNase_HI_RT_Ty1"/>
    <property type="match status" value="1"/>
</dbReference>
<evidence type="ECO:0000259" key="3">
    <source>
        <dbReference type="Pfam" id="PF07727"/>
    </source>
</evidence>
<feature type="region of interest" description="Disordered" evidence="2">
    <location>
        <begin position="221"/>
        <end position="260"/>
    </location>
</feature>
<gene>
    <name evidence="6" type="ORF">TSUD_367060</name>
</gene>
<organism evidence="6 7">
    <name type="scientific">Trifolium subterraneum</name>
    <name type="common">Subterranean clover</name>
    <dbReference type="NCBI Taxonomy" id="3900"/>
    <lineage>
        <taxon>Eukaryota</taxon>
        <taxon>Viridiplantae</taxon>
        <taxon>Streptophyta</taxon>
        <taxon>Embryophyta</taxon>
        <taxon>Tracheophyta</taxon>
        <taxon>Spermatophyta</taxon>
        <taxon>Magnoliopsida</taxon>
        <taxon>eudicotyledons</taxon>
        <taxon>Gunneridae</taxon>
        <taxon>Pentapetalae</taxon>
        <taxon>rosids</taxon>
        <taxon>fabids</taxon>
        <taxon>Fabales</taxon>
        <taxon>Fabaceae</taxon>
        <taxon>Papilionoideae</taxon>
        <taxon>50 kb inversion clade</taxon>
        <taxon>NPAAA clade</taxon>
        <taxon>Hologalegina</taxon>
        <taxon>IRL clade</taxon>
        <taxon>Trifolieae</taxon>
        <taxon>Trifolium</taxon>
    </lineage>
</organism>
<dbReference type="Pfam" id="PF14244">
    <property type="entry name" value="Retrotran_gag_3"/>
    <property type="match status" value="1"/>
</dbReference>
<dbReference type="Proteomes" id="UP000242715">
    <property type="component" value="Unassembled WGS sequence"/>
</dbReference>
<name>A0A2Z6N9Y5_TRISU</name>
<dbReference type="PANTHER" id="PTHR11439">
    <property type="entry name" value="GAG-POL-RELATED RETROTRANSPOSON"/>
    <property type="match status" value="1"/>
</dbReference>
<feature type="domain" description="Reverse transcriptase Ty1/copia-type" evidence="3">
    <location>
        <begin position="728"/>
        <end position="796"/>
    </location>
</feature>
<dbReference type="OrthoDB" id="1617351at2759"/>
<dbReference type="Pfam" id="PF07727">
    <property type="entry name" value="RVT_2"/>
    <property type="match status" value="3"/>
</dbReference>
<reference evidence="7" key="1">
    <citation type="journal article" date="2017" name="Front. Plant Sci.">
        <title>Climate Clever Clovers: New Paradigm to Reduce the Environmental Footprint of Ruminants by Breeding Low Methanogenic Forages Utilizing Haplotype Variation.</title>
        <authorList>
            <person name="Kaur P."/>
            <person name="Appels R."/>
            <person name="Bayer P.E."/>
            <person name="Keeble-Gagnere G."/>
            <person name="Wang J."/>
            <person name="Hirakawa H."/>
            <person name="Shirasawa K."/>
            <person name="Vercoe P."/>
            <person name="Stefanova K."/>
            <person name="Durmic Z."/>
            <person name="Nichols P."/>
            <person name="Revell C."/>
            <person name="Isobe S.N."/>
            <person name="Edwards D."/>
            <person name="Erskine W."/>
        </authorList>
    </citation>
    <scope>NUCLEOTIDE SEQUENCE [LARGE SCALE GENOMIC DNA]</scope>
    <source>
        <strain evidence="7">cv. Daliak</strain>
    </source>
</reference>
<keyword evidence="1" id="KW-0064">Aspartyl protease</keyword>
<dbReference type="EMBL" id="DF973813">
    <property type="protein sequence ID" value="GAU40541.1"/>
    <property type="molecule type" value="Genomic_DNA"/>
</dbReference>
<protein>
    <recommendedName>
        <fullName evidence="8">Reverse transcriptase Ty1/copia-type domain-containing protein</fullName>
    </recommendedName>
</protein>
<dbReference type="InterPro" id="IPR043502">
    <property type="entry name" value="DNA/RNA_pol_sf"/>
</dbReference>
<evidence type="ECO:0000256" key="2">
    <source>
        <dbReference type="SAM" id="MobiDB-lite"/>
    </source>
</evidence>
<evidence type="ECO:0000313" key="7">
    <source>
        <dbReference type="Proteomes" id="UP000242715"/>
    </source>
</evidence>
<feature type="region of interest" description="Disordered" evidence="2">
    <location>
        <begin position="1"/>
        <end position="20"/>
    </location>
</feature>
<evidence type="ECO:0008006" key="8">
    <source>
        <dbReference type="Google" id="ProtNLM"/>
    </source>
</evidence>
<feature type="compositionally biased region" description="Polar residues" evidence="2">
    <location>
        <begin position="1"/>
        <end position="11"/>
    </location>
</feature>
<keyword evidence="1" id="KW-0645">Protease</keyword>
<sequence length="1065" mass="118332">MEAEGSATSVNDAIPPPIPSNKNYQTDILSPYFMHPSENPGNVLATPLLSGPNYHSWSRAVTVSLRSKHNLHFITGALPRPADEDMDSIAWDRCNTMIISWISNSVEPEISQSILWMDTAAEIWKELKDRFYQELDNFRPIPSSSCSDNCQALEKMRNYRDSDQVIRFLKGLNDQYAAVRSQIMLMEPLPNIGKVYSLLVQQERQSLLVLEDSKLLAASNSNSNFTPSFSRGSSSSSQSSHRGRGGKSNGGRGRGKPSTGNKVCTYCGMTNHIVDQCFKKYGFPPHMQQGGTVNNCHTNGDEEDNKSVAYEDDNSELNKGNLYFTPEQHKALLALLQGSRSKQSHSVNQVTSQNPANTGILCATPDLSNSPHTFILDIGATDHICHSIDLFQSMKRIKPINLKLPNGTLVTTDMAGTILFDTNLYITNVLYFPNFSYNLISVPKLTKNLNCFLMFDGHKCVIHDSSSQKMIGVAELNQGLYVLTKPSVTPMLSPPTHGVNKIYQTINSVEKFPSFLDIQATVTDPNISSSQLPNSNPSDISDTLSINTSNSPSNMTPHVNDVLPSTSHSQDTSLPVHIPLTTDIRKSTRISQPPQKLKDYHCYNVSTTVSPSDHATHPSSSTWCKWVFKLKLHVDGTIERHKARLVAKGYTQTEGIDYMDTFSPLYVNTTFLHGDLNEEVYMSPPPGLPLPAPNLVCKLQRSLYGLKQASRQWNTKLTNTLTSSGYGGTDVEEITHIIALLDTEFSIKDLGLLKYFLGFEVARSRKGISLCQRKYTLDLIKDTGLLGAKPCNTPMQPQLQLHTASGEPISDPTVYRRLIGRLLYLTHTRPDIAYTVSKLSQFLAKPSTDHMLAALHVLRYLKQSPGQGLFYSSNSPLTLKGFSDSDWGACPDTRRSTTGFCFFLENSLISWKSKKQNVVSRSSSEAEYRALAQTTCEGQWLIYLLQDFQIAHTSPIILYCDNKSALHIAANPVFHERTKHIEIDCHVVRDKVQSGLIHLLPVPSKEQVADILTKSLHPGPFNTLHAKLGMIDIFSSLWGDVKKETDQATAVTCQPSNKQLVTHSN</sequence>
<evidence type="ECO:0000259" key="5">
    <source>
        <dbReference type="Pfam" id="PF22936"/>
    </source>
</evidence>
<keyword evidence="1" id="KW-0378">Hydrolase</keyword>
<proteinExistence type="predicted"/>
<feature type="domain" description="Retrotransposon Copia-like N-terminal" evidence="4">
    <location>
        <begin position="35"/>
        <end position="82"/>
    </location>
</feature>
<dbReference type="GO" id="GO:0004190">
    <property type="term" value="F:aspartic-type endopeptidase activity"/>
    <property type="evidence" value="ECO:0007669"/>
    <property type="project" value="UniProtKB-KW"/>
</dbReference>
<dbReference type="InterPro" id="IPR029472">
    <property type="entry name" value="Copia-like_N"/>
</dbReference>
<feature type="domain" description="Reverse transcriptase Ty1/copia-type" evidence="3">
    <location>
        <begin position="624"/>
        <end position="665"/>
    </location>
</feature>
<evidence type="ECO:0000313" key="6">
    <source>
        <dbReference type="EMBL" id="GAU40541.1"/>
    </source>
</evidence>
<dbReference type="InterPro" id="IPR054722">
    <property type="entry name" value="PolX-like_BBD"/>
</dbReference>